<dbReference type="PANTHER" id="PTHR45661:SF3">
    <property type="entry name" value="IG-LIKE DOMAIN-CONTAINING PROTEIN"/>
    <property type="match status" value="1"/>
</dbReference>
<dbReference type="SUPFAM" id="SSF52058">
    <property type="entry name" value="L domain-like"/>
    <property type="match status" value="1"/>
</dbReference>
<dbReference type="KEGG" id="eiv:EIN_412180"/>
<gene>
    <name evidence="1" type="ORF">EIN_412180</name>
</gene>
<dbReference type="InterPro" id="IPR032675">
    <property type="entry name" value="LRR_dom_sf"/>
</dbReference>
<evidence type="ECO:0000313" key="1">
    <source>
        <dbReference type="EMBL" id="ELP95359.1"/>
    </source>
</evidence>
<keyword evidence="2" id="KW-1185">Reference proteome</keyword>
<sequence length="451" mass="51790">MSRLSSYHIMVVSQYFKSFSDFICIQLIVKKYSNLLEMFHFNPIPLTTKTILYFPNIETLHVYSQFDEIFGNTLAQYTTPSSIPKTSVIKREFFEVVLHYEISFQVFLNFQHSQSSKNQRGNTTLQFTFKNVNFSREDFLNFKALILPVLMKNTLLCEFKEDKILVKMHEIINEKMKVNETKKLQLEKLTGDFSMIKSFGNKCFQYEETLTSFTPPKGVTSLGKYCLYNCYNLIAVSLPETLRNIDEKCFKNCTALRHINIPFNLKILRKSVFASCCSLSGVSLSNNVKEIGQRCFEKCTSISHFDFPNNLTSLGRMSFNSCCNLQFVSLGYSIESVGEKCFIDCAGLSEVQIGNKVKNIGNECFSGCFKLKRVMFETKVLDKISESCFAFCSNIVEIEIPKSVTKLERKCFYDCESLSKIKLPNTLTNFGENCFEMCSSLTFDGLTHLIQ</sequence>
<dbReference type="EMBL" id="KB206128">
    <property type="protein sequence ID" value="ELP95359.1"/>
    <property type="molecule type" value="Genomic_DNA"/>
</dbReference>
<protein>
    <recommendedName>
        <fullName evidence="3">Leucine rich repeat containing protein BspA family protein</fullName>
    </recommendedName>
</protein>
<dbReference type="Pfam" id="PF13306">
    <property type="entry name" value="LRR_5"/>
    <property type="match status" value="1"/>
</dbReference>
<evidence type="ECO:0000313" key="2">
    <source>
        <dbReference type="Proteomes" id="UP000014680"/>
    </source>
</evidence>
<dbReference type="Proteomes" id="UP000014680">
    <property type="component" value="Unassembled WGS sequence"/>
</dbReference>
<name>A0A0A1UFD4_ENTIV</name>
<evidence type="ECO:0008006" key="3">
    <source>
        <dbReference type="Google" id="ProtNLM"/>
    </source>
</evidence>
<dbReference type="RefSeq" id="XP_004262130.1">
    <property type="nucleotide sequence ID" value="XM_004262082.1"/>
</dbReference>
<dbReference type="OrthoDB" id="26891at2759"/>
<accession>A0A0A1UFD4</accession>
<dbReference type="GeneID" id="14894346"/>
<dbReference type="InterPro" id="IPR053139">
    <property type="entry name" value="Surface_bspA-like"/>
</dbReference>
<dbReference type="AlphaFoldDB" id="A0A0A1UFD4"/>
<reference evidence="1 2" key="1">
    <citation type="submission" date="2012-10" db="EMBL/GenBank/DDBJ databases">
        <authorList>
            <person name="Zafar N."/>
            <person name="Inman J."/>
            <person name="Hall N."/>
            <person name="Lorenzi H."/>
            <person name="Caler E."/>
        </authorList>
    </citation>
    <scope>NUCLEOTIDE SEQUENCE [LARGE SCALE GENOMIC DNA]</scope>
    <source>
        <strain evidence="1 2">IP1</strain>
    </source>
</reference>
<dbReference type="VEuPathDB" id="AmoebaDB:EIN_412180"/>
<proteinExistence type="predicted"/>
<dbReference type="InterPro" id="IPR026906">
    <property type="entry name" value="LRR_5"/>
</dbReference>
<dbReference type="PANTHER" id="PTHR45661">
    <property type="entry name" value="SURFACE ANTIGEN"/>
    <property type="match status" value="1"/>
</dbReference>
<dbReference type="Gene3D" id="3.40.50.12480">
    <property type="match status" value="1"/>
</dbReference>
<organism evidence="1 2">
    <name type="scientific">Entamoeba invadens IP1</name>
    <dbReference type="NCBI Taxonomy" id="370355"/>
    <lineage>
        <taxon>Eukaryota</taxon>
        <taxon>Amoebozoa</taxon>
        <taxon>Evosea</taxon>
        <taxon>Archamoebae</taxon>
        <taxon>Mastigamoebida</taxon>
        <taxon>Entamoebidae</taxon>
        <taxon>Entamoeba</taxon>
    </lineage>
</organism>
<dbReference type="Gene3D" id="3.80.10.10">
    <property type="entry name" value="Ribonuclease Inhibitor"/>
    <property type="match status" value="2"/>
</dbReference>